<dbReference type="InterPro" id="IPR011054">
    <property type="entry name" value="Rudment_hybrid_motif"/>
</dbReference>
<evidence type="ECO:0000256" key="5">
    <source>
        <dbReference type="RuleBase" id="RU361200"/>
    </source>
</evidence>
<dbReference type="InterPro" id="IPR003135">
    <property type="entry name" value="ATP-grasp_carboxylate-amine"/>
</dbReference>
<evidence type="ECO:0000259" key="6">
    <source>
        <dbReference type="PROSITE" id="PS50975"/>
    </source>
</evidence>
<dbReference type="GO" id="GO:0006189">
    <property type="term" value="P:'de novo' IMP biosynthetic process"/>
    <property type="evidence" value="ECO:0007669"/>
    <property type="project" value="UniProtKB-UniRule"/>
</dbReference>
<dbReference type="UniPathway" id="UPA00074">
    <property type="reaction ID" value="UER00942"/>
</dbReference>
<sequence>MHVAIVGCGQLARMMALAGWPMGHHFTFLADPGESFICVEGLGRVVELETDLEGEALYEALGKPDVVTVEREHVNVARLNTLKPHCSVFPDPEAIKYCQHRGREKTFLNSLGIQTAPFHLANNAEELSSGVKALGFPVFVKTCEEGYDGYGQWVLKCEEDLNNLVAEADSLPEVVIEGRVNFDRELSLIAARNASGDCVFYPLTENLHRNGILWSSIAPADAPAALHAKAKDIADKILNAMEYVGVIAIEMFHAGDDLIVNELAPRVHNSGHWTQGAGISSQFENHIRAICDYGLGITTCNQHAGMVNLLGIEAPKSIVSESNVQHHVYNKSLRPGRKVGHLNLVSDDRAALEAQLERIRESLYSD</sequence>
<feature type="binding site" evidence="4">
    <location>
        <position position="141"/>
    </location>
    <ligand>
        <name>ATP</name>
        <dbReference type="ChEBI" id="CHEBI:30616"/>
    </ligand>
</feature>
<keyword evidence="3 4" id="KW-0067">ATP-binding</keyword>
<dbReference type="Gene3D" id="3.40.50.20">
    <property type="match status" value="1"/>
</dbReference>
<dbReference type="Pfam" id="PF22660">
    <property type="entry name" value="RS_preATP-grasp-like"/>
    <property type="match status" value="1"/>
</dbReference>
<dbReference type="OrthoDB" id="9804625at2"/>
<comment type="subunit">
    <text evidence="4 5">Homodimer.</text>
</comment>
<keyword evidence="2 4" id="KW-0658">Purine biosynthesis</keyword>
<name>A0A7U8CAF0_NEPCE</name>
<evidence type="ECO:0000256" key="2">
    <source>
        <dbReference type="ARBA" id="ARBA00022755"/>
    </source>
</evidence>
<dbReference type="SUPFAM" id="SSF52440">
    <property type="entry name" value="PreATP-grasp domain"/>
    <property type="match status" value="1"/>
</dbReference>
<dbReference type="Proteomes" id="UP000002171">
    <property type="component" value="Unassembled WGS sequence"/>
</dbReference>
<comment type="caution">
    <text evidence="7">The sequence shown here is derived from an EMBL/GenBank/DDBJ whole genome shotgun (WGS) entry which is preliminary data.</text>
</comment>
<dbReference type="SUPFAM" id="SSF56059">
    <property type="entry name" value="Glutathione synthetase ATP-binding domain-like"/>
    <property type="match status" value="1"/>
</dbReference>
<dbReference type="Gene3D" id="3.30.1490.20">
    <property type="entry name" value="ATP-grasp fold, A domain"/>
    <property type="match status" value="1"/>
</dbReference>
<dbReference type="SUPFAM" id="SSF51246">
    <property type="entry name" value="Rudiment single hybrid motif"/>
    <property type="match status" value="1"/>
</dbReference>
<gene>
    <name evidence="4 5" type="primary">purK</name>
    <name evidence="7" type="ORF">MED92_06358</name>
</gene>
<dbReference type="Pfam" id="PF17769">
    <property type="entry name" value="PurK_C"/>
    <property type="match status" value="1"/>
</dbReference>
<dbReference type="PANTHER" id="PTHR11609:SF5">
    <property type="entry name" value="PHOSPHORIBOSYLAMINOIMIDAZOLE CARBOXYLASE"/>
    <property type="match status" value="1"/>
</dbReference>
<proteinExistence type="inferred from homology"/>
<dbReference type="PROSITE" id="PS50975">
    <property type="entry name" value="ATP_GRASP"/>
    <property type="match status" value="1"/>
</dbReference>
<organism evidence="7 8">
    <name type="scientific">Neptuniibacter caesariensis</name>
    <dbReference type="NCBI Taxonomy" id="207954"/>
    <lineage>
        <taxon>Bacteria</taxon>
        <taxon>Pseudomonadati</taxon>
        <taxon>Pseudomonadota</taxon>
        <taxon>Gammaproteobacteria</taxon>
        <taxon>Oceanospirillales</taxon>
        <taxon>Oceanospirillaceae</taxon>
        <taxon>Neptuniibacter</taxon>
    </lineage>
</organism>
<dbReference type="InterPro" id="IPR040686">
    <property type="entry name" value="PurK_C"/>
</dbReference>
<keyword evidence="4 5" id="KW-0436">Ligase</keyword>
<dbReference type="GO" id="GO:0005524">
    <property type="term" value="F:ATP binding"/>
    <property type="evidence" value="ECO:0007669"/>
    <property type="project" value="UniProtKB-UniRule"/>
</dbReference>
<comment type="similarity">
    <text evidence="4 5">Belongs to the PurK/PurT family.</text>
</comment>
<comment type="function">
    <text evidence="4">Catalyzes the ATP-dependent conversion of 5-aminoimidazole ribonucleotide (AIR) and HCO(3)(-) to N5-carboxyaminoimidazole ribonucleotide (N5-CAIR).</text>
</comment>
<comment type="catalytic activity">
    <reaction evidence="4 5">
        <text>5-amino-1-(5-phospho-beta-D-ribosyl)imidazole + hydrogencarbonate + ATP = 5-carboxyamino-1-(5-phospho-D-ribosyl)imidazole + ADP + phosphate + 2 H(+)</text>
        <dbReference type="Rhea" id="RHEA:19317"/>
        <dbReference type="ChEBI" id="CHEBI:15378"/>
        <dbReference type="ChEBI" id="CHEBI:17544"/>
        <dbReference type="ChEBI" id="CHEBI:30616"/>
        <dbReference type="ChEBI" id="CHEBI:43474"/>
        <dbReference type="ChEBI" id="CHEBI:58730"/>
        <dbReference type="ChEBI" id="CHEBI:137981"/>
        <dbReference type="ChEBI" id="CHEBI:456216"/>
        <dbReference type="EC" id="6.3.4.18"/>
    </reaction>
</comment>
<dbReference type="NCBIfam" id="TIGR01161">
    <property type="entry name" value="purK"/>
    <property type="match status" value="1"/>
</dbReference>
<feature type="binding site" evidence="4">
    <location>
        <begin position="177"/>
        <end position="180"/>
    </location>
    <ligand>
        <name>ATP</name>
        <dbReference type="ChEBI" id="CHEBI:30616"/>
    </ligand>
</feature>
<feature type="binding site" evidence="4">
    <location>
        <begin position="146"/>
        <end position="152"/>
    </location>
    <ligand>
        <name>ATP</name>
        <dbReference type="ChEBI" id="CHEBI:30616"/>
    </ligand>
</feature>
<feature type="binding site" evidence="4">
    <location>
        <position position="208"/>
    </location>
    <ligand>
        <name>ATP</name>
        <dbReference type="ChEBI" id="CHEBI:30616"/>
    </ligand>
</feature>
<dbReference type="HAMAP" id="MF_01928">
    <property type="entry name" value="PurK"/>
    <property type="match status" value="1"/>
</dbReference>
<evidence type="ECO:0000313" key="8">
    <source>
        <dbReference type="Proteomes" id="UP000002171"/>
    </source>
</evidence>
<dbReference type="GO" id="GO:0034028">
    <property type="term" value="F:5-(carboxyamino)imidazole ribonucleotide synthase activity"/>
    <property type="evidence" value="ECO:0007669"/>
    <property type="project" value="UniProtKB-UniRule"/>
</dbReference>
<dbReference type="InterPro" id="IPR016185">
    <property type="entry name" value="PreATP-grasp_dom_sf"/>
</dbReference>
<keyword evidence="1 4" id="KW-0547">Nucleotide-binding</keyword>
<dbReference type="Gene3D" id="3.30.470.20">
    <property type="entry name" value="ATP-grasp fold, B domain"/>
    <property type="match status" value="1"/>
</dbReference>
<evidence type="ECO:0000256" key="1">
    <source>
        <dbReference type="ARBA" id="ARBA00022741"/>
    </source>
</evidence>
<dbReference type="GO" id="GO:0005829">
    <property type="term" value="C:cytosol"/>
    <property type="evidence" value="ECO:0007669"/>
    <property type="project" value="TreeGrafter"/>
</dbReference>
<feature type="binding site" evidence="4">
    <location>
        <position position="101"/>
    </location>
    <ligand>
        <name>ATP</name>
        <dbReference type="ChEBI" id="CHEBI:30616"/>
    </ligand>
</feature>
<dbReference type="InterPro" id="IPR011761">
    <property type="entry name" value="ATP-grasp"/>
</dbReference>
<feature type="binding site" evidence="4">
    <location>
        <position position="185"/>
    </location>
    <ligand>
        <name>ATP</name>
        <dbReference type="ChEBI" id="CHEBI:30616"/>
    </ligand>
</feature>
<comment type="pathway">
    <text evidence="4 5">Purine metabolism; IMP biosynthesis via de novo pathway; 5-amino-1-(5-phospho-D-ribosyl)imidazole-4-carboxylate from 5-amino-1-(5-phospho-D-ribosyl)imidazole (N5-CAIR route): step 1/2.</text>
</comment>
<protein>
    <recommendedName>
        <fullName evidence="4 5">N5-carboxyaminoimidazole ribonucleotide synthase</fullName>
        <shortName evidence="4 5">N5-CAIR synthase</shortName>
        <ecNumber evidence="4 5">6.3.4.18</ecNumber>
    </recommendedName>
    <alternativeName>
        <fullName evidence="4 5">5-(carboxyamino)imidazole ribonucleotide synthetase</fullName>
    </alternativeName>
</protein>
<reference evidence="7 8" key="1">
    <citation type="submission" date="2006-02" db="EMBL/GenBank/DDBJ databases">
        <authorList>
            <person name="Pinhassi J."/>
            <person name="Pedros-Alio C."/>
            <person name="Ferriera S."/>
            <person name="Johnson J."/>
            <person name="Kravitz S."/>
            <person name="Halpern A."/>
            <person name="Remington K."/>
            <person name="Beeson K."/>
            <person name="Tran B."/>
            <person name="Rogers Y.-H."/>
            <person name="Friedman R."/>
            <person name="Venter J.C."/>
        </authorList>
    </citation>
    <scope>NUCLEOTIDE SEQUENCE [LARGE SCALE GENOMIC DNA]</scope>
    <source>
        <strain evidence="7 8">MED92</strain>
    </source>
</reference>
<dbReference type="EC" id="6.3.4.18" evidence="4 5"/>
<dbReference type="GO" id="GO:0046872">
    <property type="term" value="F:metal ion binding"/>
    <property type="evidence" value="ECO:0007669"/>
    <property type="project" value="InterPro"/>
</dbReference>
<accession>A0A7U8CAF0</accession>
<dbReference type="Pfam" id="PF02222">
    <property type="entry name" value="ATP-grasp"/>
    <property type="match status" value="1"/>
</dbReference>
<evidence type="ECO:0000256" key="4">
    <source>
        <dbReference type="HAMAP-Rule" id="MF_01928"/>
    </source>
</evidence>
<comment type="function">
    <text evidence="5">Catalyzes the ATP-dependent conversion of 5-aminoimidazole ribonucleotide (AIR) and HCO(3)- to N5-carboxyaminoimidazole ribonucleotide (N5-CAIR).</text>
</comment>
<evidence type="ECO:0000313" key="7">
    <source>
        <dbReference type="EMBL" id="EAR62719.1"/>
    </source>
</evidence>
<dbReference type="RefSeq" id="WP_007021737.1">
    <property type="nucleotide sequence ID" value="NZ_CH724126.1"/>
</dbReference>
<dbReference type="EMBL" id="AAOW01000002">
    <property type="protein sequence ID" value="EAR62719.1"/>
    <property type="molecule type" value="Genomic_DNA"/>
</dbReference>
<dbReference type="PANTHER" id="PTHR11609">
    <property type="entry name" value="PURINE BIOSYNTHESIS PROTEIN 6/7, PUR6/7"/>
    <property type="match status" value="1"/>
</dbReference>
<dbReference type="AlphaFoldDB" id="A0A7U8CAF0"/>
<evidence type="ECO:0000256" key="3">
    <source>
        <dbReference type="ARBA" id="ARBA00022840"/>
    </source>
</evidence>
<dbReference type="GO" id="GO:0004638">
    <property type="term" value="F:phosphoribosylaminoimidazole carboxylase activity"/>
    <property type="evidence" value="ECO:0007669"/>
    <property type="project" value="InterPro"/>
</dbReference>
<dbReference type="InterPro" id="IPR054350">
    <property type="entry name" value="PurT/PurK_preATP-grasp"/>
</dbReference>
<feature type="binding site" evidence="4">
    <location>
        <begin position="261"/>
        <end position="262"/>
    </location>
    <ligand>
        <name>ATP</name>
        <dbReference type="ChEBI" id="CHEBI:30616"/>
    </ligand>
</feature>
<keyword evidence="8" id="KW-1185">Reference proteome</keyword>
<feature type="domain" description="ATP-grasp" evidence="6">
    <location>
        <begin position="105"/>
        <end position="291"/>
    </location>
</feature>
<dbReference type="InterPro" id="IPR005875">
    <property type="entry name" value="PurK"/>
</dbReference>
<dbReference type="InterPro" id="IPR013815">
    <property type="entry name" value="ATP_grasp_subdomain_1"/>
</dbReference>
<dbReference type="NCBIfam" id="NF004679">
    <property type="entry name" value="PRK06019.1-5"/>
    <property type="match status" value="1"/>
</dbReference>